<gene>
    <name evidence="1" type="ORF">CR155_02495</name>
</gene>
<dbReference type="Proteomes" id="UP000234328">
    <property type="component" value="Unassembled WGS sequence"/>
</dbReference>
<proteinExistence type="predicted"/>
<dbReference type="Pfam" id="PF03692">
    <property type="entry name" value="CxxCxxCC"/>
    <property type="match status" value="1"/>
</dbReference>
<dbReference type="InterPro" id="IPR052572">
    <property type="entry name" value="UPF0153_domain"/>
</dbReference>
<dbReference type="OrthoDB" id="9803986at2"/>
<evidence type="ECO:0000313" key="1">
    <source>
        <dbReference type="EMBL" id="PLC55101.1"/>
    </source>
</evidence>
<keyword evidence="2" id="KW-1185">Reference proteome</keyword>
<dbReference type="InterPro" id="IPR005358">
    <property type="entry name" value="Puta_zinc/iron-chelating_dom"/>
</dbReference>
<name>A0A2N4UJA6_9BURK</name>
<dbReference type="EMBL" id="PDNV01000002">
    <property type="protein sequence ID" value="PLC55101.1"/>
    <property type="molecule type" value="Genomic_DNA"/>
</dbReference>
<dbReference type="AlphaFoldDB" id="A0A2N4UJA6"/>
<dbReference type="PANTHER" id="PTHR36931">
    <property type="entry name" value="UPF0153 PROTEIN YEIW"/>
    <property type="match status" value="1"/>
</dbReference>
<dbReference type="RefSeq" id="WP_102068426.1">
    <property type="nucleotide sequence ID" value="NZ_PDNV01000002.1"/>
</dbReference>
<dbReference type="PANTHER" id="PTHR36931:SF1">
    <property type="entry name" value="UPF0153 PROTEIN YEIW"/>
    <property type="match status" value="1"/>
</dbReference>
<protein>
    <submittedName>
        <fullName evidence="1">Zinc/iron-chelating domain-containing protein</fullName>
    </submittedName>
</protein>
<sequence length="87" mass="9643">MECRRHCGACCIAPSISSPIPGMPNGKEAGVRCVQLDENEQCLIFGHPERPSVCASLRPEPIMCGINREYALQWLGYLEEITAPNQR</sequence>
<comment type="caution">
    <text evidence="1">The sequence shown here is derived from an EMBL/GenBank/DDBJ whole genome shotgun (WGS) entry which is preliminary data.</text>
</comment>
<accession>A0A2N4UJA6</accession>
<organism evidence="1 2">
    <name type="scientific">Pollutimonas nitritireducens</name>
    <dbReference type="NCBI Taxonomy" id="2045209"/>
    <lineage>
        <taxon>Bacteria</taxon>
        <taxon>Pseudomonadati</taxon>
        <taxon>Pseudomonadota</taxon>
        <taxon>Betaproteobacteria</taxon>
        <taxon>Burkholderiales</taxon>
        <taxon>Alcaligenaceae</taxon>
        <taxon>Pollutimonas</taxon>
    </lineage>
</organism>
<reference evidence="1 2" key="1">
    <citation type="submission" date="2017-10" db="EMBL/GenBank/DDBJ databases">
        <title>Two draft genome sequences of Pusillimonas sp. strains isolated from a nitrate- and radionuclide-contaminated groundwater in Russia.</title>
        <authorList>
            <person name="Grouzdev D.S."/>
            <person name="Tourova T.P."/>
            <person name="Goeva M.A."/>
            <person name="Babich T.L."/>
            <person name="Sokolova D.S."/>
            <person name="Abdullin R."/>
            <person name="Poltaraus A.B."/>
            <person name="Toshchakov S.V."/>
            <person name="Nazina T.N."/>
        </authorList>
    </citation>
    <scope>NUCLEOTIDE SEQUENCE [LARGE SCALE GENOMIC DNA]</scope>
    <source>
        <strain evidence="1 2">JR1/69-2-13</strain>
    </source>
</reference>
<evidence type="ECO:0000313" key="2">
    <source>
        <dbReference type="Proteomes" id="UP000234328"/>
    </source>
</evidence>